<dbReference type="InterPro" id="IPR029052">
    <property type="entry name" value="Metallo-depent_PP-like"/>
</dbReference>
<evidence type="ECO:0000313" key="5">
    <source>
        <dbReference type="Proteomes" id="UP000001798"/>
    </source>
</evidence>
<reference evidence="4 5" key="2">
    <citation type="journal article" date="2012" name="Eukaryot. Cell">
        <title>Genome update of Botrytis cinerea strains B05.10 and T4.</title>
        <authorList>
            <person name="Staats M."/>
            <person name="van Kan J.A."/>
        </authorList>
    </citation>
    <scope>NUCLEOTIDE SEQUENCE [LARGE SCALE GENOMIC DNA]</scope>
    <source>
        <strain evidence="4 5">B05.10</strain>
    </source>
</reference>
<dbReference type="OMA" id="WGRGTTP"/>
<feature type="compositionally biased region" description="Polar residues" evidence="1">
    <location>
        <begin position="426"/>
        <end position="440"/>
    </location>
</feature>
<evidence type="ECO:0000259" key="3">
    <source>
        <dbReference type="Pfam" id="PF00149"/>
    </source>
</evidence>
<dbReference type="KEGG" id="bfu:BCIN_11g02160"/>
<feature type="region of interest" description="Disordered" evidence="1">
    <location>
        <begin position="986"/>
        <end position="1021"/>
    </location>
</feature>
<sequence>MPIELDVLRGIRTLAVVIGTSAILLFILILIINIINIITMFPKRVNPDKRKTRPWDPTAAVRIDDLPEEGQEIVNQGRPKRVKRYETNQANEGFVLDYNRNRETAQKYKGKGKAFTGDEEIARRQLEPLSRLRPTPLALWSDNQKPPQHPPLGGPSGGPPGGPSGPPGPPGPDTGRGRMGRAFRPPRGPTGSSGRGTGRGVTPAAPGAGTGIGTGRGTTSAAPRPVTGTRGGTKPAAPGAGTGRGIKPTSAPSGPGTGTGRGTIPAAPGRGTSIGRGTSPAAPGWGRGTTPAPPGWGRGTTPAAPGPVTGTGRGEMLPPSGRGRGTTPAPPGWGRGTTPAVPGPVTGIGRGEMLPPSGRGRGTTPAAPGWGRGTTPAAPGPVTGTGRGEMLPPSGRGRGTTPAAPGWGRGTTPAAPGPVTGTGFTSPLTSGVTSSASTKPDPSKIFPAYRPASIDFSLLNTMGNTEWAMAIARQRQLDVDINAYEVVATLHVLNLPIIFEKFSNQFMRNPDFKDYRSGDTGCPHWFLENLRRAHHGEPILPYVRPPQEEFDRVKIERTTEKGREAIMERARESMKNDEKLWQGLQPSASNTSLSIPPVVTTSVPVAPLPSTTASTSGIGAKTTLATDNASIAAALHGSFGPAPTTAAANIPGNTAIGRNPIQDRQAVADYITSLKTGLITGSLGQAGVKNPTTGLIPGSSSQPDLKNPTTGLIPSSSSQPDVKTTTAPAAINPFIAAPRPSTTTNPIASIPATPTTPGLGLVGATGNKLGELLHGLISPLSNTNAAAEVQKAFGPPNDLIVLPPTVKQNIPFHYVSDLHLEQTNYDNFDFKPRAPYLILAGDIGNTDPASETKYRGFLARMCAKPELKRIFLVAGNRDFWPSNRTTVNGTLKMLRGFTKHPDTLGKLVFMENDGFVIQENGGKVVILGCTLWTERRGAGGHEPSDQNNLQRTARHHASCEWIRNETKRIRDDPKEVETRILIITHMPPSKSGTSPPEQTSEKLRDFNSGQSHGTDVIDGCKGHGYDHSSITTTMPLLDWRDVWIWGHTHWNEPRYGKTRHGGMRFESNQRGNARGNPKIYTPKPPGGFKPEKIILV</sequence>
<keyword evidence="5" id="KW-1185">Reference proteome</keyword>
<dbReference type="EMBL" id="CP009815">
    <property type="protein sequence ID" value="ATZ54898.1"/>
    <property type="molecule type" value="Genomic_DNA"/>
</dbReference>
<keyword evidence="2" id="KW-0472">Membrane</keyword>
<evidence type="ECO:0000256" key="1">
    <source>
        <dbReference type="SAM" id="MobiDB-lite"/>
    </source>
</evidence>
<dbReference type="PANTHER" id="PTHR37844">
    <property type="entry name" value="SER/THR PROTEIN PHOSPHATASE SUPERFAMILY (AFU_ORTHOLOGUE AFUA_1G14840)"/>
    <property type="match status" value="1"/>
</dbReference>
<feature type="compositionally biased region" description="Low complexity" evidence="1">
    <location>
        <begin position="280"/>
        <end position="290"/>
    </location>
</feature>
<organism evidence="4 5">
    <name type="scientific">Botryotinia fuckeliana (strain B05.10)</name>
    <name type="common">Noble rot fungus</name>
    <name type="synonym">Botrytis cinerea</name>
    <dbReference type="NCBI Taxonomy" id="332648"/>
    <lineage>
        <taxon>Eukaryota</taxon>
        <taxon>Fungi</taxon>
        <taxon>Dikarya</taxon>
        <taxon>Ascomycota</taxon>
        <taxon>Pezizomycotina</taxon>
        <taxon>Leotiomycetes</taxon>
        <taxon>Helotiales</taxon>
        <taxon>Sclerotiniaceae</taxon>
        <taxon>Botrytis</taxon>
    </lineage>
</organism>
<feature type="domain" description="Calcineurin-like phosphoesterase" evidence="3">
    <location>
        <begin position="814"/>
        <end position="1050"/>
    </location>
</feature>
<dbReference type="Pfam" id="PF00149">
    <property type="entry name" value="Metallophos"/>
    <property type="match status" value="1"/>
</dbReference>
<evidence type="ECO:0000256" key="2">
    <source>
        <dbReference type="SAM" id="Phobius"/>
    </source>
</evidence>
<evidence type="ECO:0000313" key="4">
    <source>
        <dbReference type="EMBL" id="ATZ54898.1"/>
    </source>
</evidence>
<dbReference type="VEuPathDB" id="FungiDB:Bcin11g02160"/>
<dbReference type="GeneID" id="5437285"/>
<accession>A0A384JWI9</accession>
<reference evidence="4 5" key="1">
    <citation type="journal article" date="2011" name="PLoS Genet.">
        <title>Genomic analysis of the necrotrophic fungal pathogens Sclerotinia sclerotiorum and Botrytis cinerea.</title>
        <authorList>
            <person name="Amselem J."/>
            <person name="Cuomo C.A."/>
            <person name="van Kan J.A."/>
            <person name="Viaud M."/>
            <person name="Benito E.P."/>
            <person name="Couloux A."/>
            <person name="Coutinho P.M."/>
            <person name="de Vries R.P."/>
            <person name="Dyer P.S."/>
            <person name="Fillinger S."/>
            <person name="Fournier E."/>
            <person name="Gout L."/>
            <person name="Hahn M."/>
            <person name="Kohn L."/>
            <person name="Lapalu N."/>
            <person name="Plummer K.M."/>
            <person name="Pradier J.M."/>
            <person name="Quevillon E."/>
            <person name="Sharon A."/>
            <person name="Simon A."/>
            <person name="ten Have A."/>
            <person name="Tudzynski B."/>
            <person name="Tudzynski P."/>
            <person name="Wincker P."/>
            <person name="Andrew M."/>
            <person name="Anthouard V."/>
            <person name="Beever R.E."/>
            <person name="Beffa R."/>
            <person name="Benoit I."/>
            <person name="Bouzid O."/>
            <person name="Brault B."/>
            <person name="Chen Z."/>
            <person name="Choquer M."/>
            <person name="Collemare J."/>
            <person name="Cotton P."/>
            <person name="Danchin E.G."/>
            <person name="Da Silva C."/>
            <person name="Gautier A."/>
            <person name="Giraud C."/>
            <person name="Giraud T."/>
            <person name="Gonzalez C."/>
            <person name="Grossetete S."/>
            <person name="Guldener U."/>
            <person name="Henrissat B."/>
            <person name="Howlett B.J."/>
            <person name="Kodira C."/>
            <person name="Kretschmer M."/>
            <person name="Lappartient A."/>
            <person name="Leroch M."/>
            <person name="Levis C."/>
            <person name="Mauceli E."/>
            <person name="Neuveglise C."/>
            <person name="Oeser B."/>
            <person name="Pearson M."/>
            <person name="Poulain J."/>
            <person name="Poussereau N."/>
            <person name="Quesneville H."/>
            <person name="Rascle C."/>
            <person name="Schumacher J."/>
            <person name="Segurens B."/>
            <person name="Sexton A."/>
            <person name="Silva E."/>
            <person name="Sirven C."/>
            <person name="Soanes D.M."/>
            <person name="Talbot N.J."/>
            <person name="Templeton M."/>
            <person name="Yandava C."/>
            <person name="Yarden O."/>
            <person name="Zeng Q."/>
            <person name="Rollins J.A."/>
            <person name="Lebrun M.H."/>
            <person name="Dickman M."/>
        </authorList>
    </citation>
    <scope>NUCLEOTIDE SEQUENCE [LARGE SCALE GENOMIC DNA]</scope>
    <source>
        <strain evidence="4 5">B05.10</strain>
    </source>
</reference>
<protein>
    <recommendedName>
        <fullName evidence="3">Calcineurin-like phosphoesterase domain-containing protein</fullName>
    </recommendedName>
</protein>
<dbReference type="Proteomes" id="UP000001798">
    <property type="component" value="Chromosome 11"/>
</dbReference>
<proteinExistence type="predicted"/>
<feature type="region of interest" description="Disordered" evidence="1">
    <location>
        <begin position="1066"/>
        <end position="1086"/>
    </location>
</feature>
<name>A0A384JWI9_BOTFB</name>
<feature type="transmembrane region" description="Helical" evidence="2">
    <location>
        <begin position="14"/>
        <end position="41"/>
    </location>
</feature>
<feature type="compositionally biased region" description="Low complexity" evidence="1">
    <location>
        <begin position="318"/>
        <end position="327"/>
    </location>
</feature>
<dbReference type="RefSeq" id="XP_001556705.1">
    <property type="nucleotide sequence ID" value="XM_001556655.2"/>
</dbReference>
<gene>
    <name evidence="4" type="ORF">BCIN_11g02160</name>
</gene>
<feature type="region of interest" description="Disordered" evidence="1">
    <location>
        <begin position="105"/>
        <end position="441"/>
    </location>
</feature>
<dbReference type="AlphaFoldDB" id="A0A384JWI9"/>
<reference evidence="4 5" key="3">
    <citation type="journal article" date="2017" name="Mol. Plant Pathol.">
        <title>A gapless genome sequence of the fungus Botrytis cinerea.</title>
        <authorList>
            <person name="Van Kan J.A."/>
            <person name="Stassen J.H."/>
            <person name="Mosbach A."/>
            <person name="Van Der Lee T.A."/>
            <person name="Faino L."/>
            <person name="Farmer A.D."/>
            <person name="Papasotiriou D.G."/>
            <person name="Zhou S."/>
            <person name="Seidl M.F."/>
            <person name="Cottam E."/>
            <person name="Edel D."/>
            <person name="Hahn M."/>
            <person name="Schwartz D.C."/>
            <person name="Dietrich R.A."/>
            <person name="Widdison S."/>
            <person name="Scalliet G."/>
        </authorList>
    </citation>
    <scope>NUCLEOTIDE SEQUENCE [LARGE SCALE GENOMIC DNA]</scope>
    <source>
        <strain evidence="4 5">B05.10</strain>
    </source>
</reference>
<dbReference type="Gene3D" id="3.60.21.10">
    <property type="match status" value="1"/>
</dbReference>
<dbReference type="SUPFAM" id="SSF56300">
    <property type="entry name" value="Metallo-dependent phosphatases"/>
    <property type="match status" value="1"/>
</dbReference>
<dbReference type="GO" id="GO:0016787">
    <property type="term" value="F:hydrolase activity"/>
    <property type="evidence" value="ECO:0007669"/>
    <property type="project" value="InterPro"/>
</dbReference>
<keyword evidence="2" id="KW-0812">Transmembrane</keyword>
<dbReference type="PANTHER" id="PTHR37844:SF2">
    <property type="entry name" value="SER_THR PROTEIN PHOSPHATASE SUPERFAMILY (AFU_ORTHOLOGUE AFUA_1G14840)"/>
    <property type="match status" value="1"/>
</dbReference>
<keyword evidence="2" id="KW-1133">Transmembrane helix</keyword>
<feature type="compositionally biased region" description="Pro residues" evidence="1">
    <location>
        <begin position="147"/>
        <end position="172"/>
    </location>
</feature>
<feature type="compositionally biased region" description="Low complexity" evidence="1">
    <location>
        <begin position="362"/>
        <end position="384"/>
    </location>
</feature>
<feature type="compositionally biased region" description="Low complexity" evidence="1">
    <location>
        <begin position="299"/>
        <end position="310"/>
    </location>
</feature>
<dbReference type="InterPro" id="IPR004843">
    <property type="entry name" value="Calcineurin-like_PHP"/>
</dbReference>
<dbReference type="OrthoDB" id="550558at2759"/>
<feature type="compositionally biased region" description="Low complexity" evidence="1">
    <location>
        <begin position="399"/>
        <end position="425"/>
    </location>
</feature>